<dbReference type="EMBL" id="VEVO01000010">
    <property type="protein sequence ID" value="KAF0035879.1"/>
    <property type="molecule type" value="Genomic_DNA"/>
</dbReference>
<accession>A0A6A4ST56</accession>
<comment type="caution">
    <text evidence="1">The sequence shown here is derived from an EMBL/GenBank/DDBJ whole genome shotgun (WGS) entry which is preliminary data.</text>
</comment>
<gene>
    <name evidence="1" type="ORF">F2P81_011191</name>
</gene>
<name>A0A6A4ST56_SCOMX</name>
<organism evidence="1 2">
    <name type="scientific">Scophthalmus maximus</name>
    <name type="common">Turbot</name>
    <name type="synonym">Psetta maxima</name>
    <dbReference type="NCBI Taxonomy" id="52904"/>
    <lineage>
        <taxon>Eukaryota</taxon>
        <taxon>Metazoa</taxon>
        <taxon>Chordata</taxon>
        <taxon>Craniata</taxon>
        <taxon>Vertebrata</taxon>
        <taxon>Euteleostomi</taxon>
        <taxon>Actinopterygii</taxon>
        <taxon>Neopterygii</taxon>
        <taxon>Teleostei</taxon>
        <taxon>Neoteleostei</taxon>
        <taxon>Acanthomorphata</taxon>
        <taxon>Carangaria</taxon>
        <taxon>Pleuronectiformes</taxon>
        <taxon>Pleuronectoidei</taxon>
        <taxon>Scophthalmidae</taxon>
        <taxon>Scophthalmus</taxon>
    </lineage>
</organism>
<dbReference type="AlphaFoldDB" id="A0A6A4ST56"/>
<proteinExistence type="predicted"/>
<evidence type="ECO:0000313" key="1">
    <source>
        <dbReference type="EMBL" id="KAF0035879.1"/>
    </source>
</evidence>
<protein>
    <submittedName>
        <fullName evidence="1">Uncharacterized protein</fullName>
    </submittedName>
</protein>
<reference evidence="1 2" key="1">
    <citation type="submission" date="2019-06" db="EMBL/GenBank/DDBJ databases">
        <title>Draft genomes of female and male turbot (Scophthalmus maximus).</title>
        <authorList>
            <person name="Xu H."/>
            <person name="Xu X.-W."/>
            <person name="Shao C."/>
            <person name="Chen S."/>
        </authorList>
    </citation>
    <scope>NUCLEOTIDE SEQUENCE [LARGE SCALE GENOMIC DNA]</scope>
    <source>
        <strain evidence="1">Ysfricsl-2016a</strain>
        <tissue evidence="1">Blood</tissue>
    </source>
</reference>
<dbReference type="Proteomes" id="UP000438429">
    <property type="component" value="Unassembled WGS sequence"/>
</dbReference>
<evidence type="ECO:0000313" key="2">
    <source>
        <dbReference type="Proteomes" id="UP000438429"/>
    </source>
</evidence>
<sequence length="122" mass="14136">MRYEIAACQRFDQRTVERQPCSRPSLHIHHRIYTSQDCAGLLSSLLTFDFWNDRTRRQSVSVGDETLLAARERPLSLMRRSEPKRRGPEMTRNVNALTQTLGYQRLKLGTDVGELMLESKAN</sequence>